<accession>A0A6J4UI43</accession>
<feature type="non-terminal residue" evidence="2">
    <location>
        <position position="71"/>
    </location>
</feature>
<evidence type="ECO:0000256" key="1">
    <source>
        <dbReference type="SAM" id="MobiDB-lite"/>
    </source>
</evidence>
<feature type="compositionally biased region" description="Basic residues" evidence="1">
    <location>
        <begin position="49"/>
        <end position="59"/>
    </location>
</feature>
<gene>
    <name evidence="2" type="ORF">AVDCRST_MAG79-2455</name>
</gene>
<name>A0A6J4UI43_9ACTN</name>
<dbReference type="AlphaFoldDB" id="A0A6J4UI43"/>
<sequence length="71" mass="7791">CLAGDARPTDEEERCWSARRTSATARRARQARTRPRRGGRTTAPTPRSPARRFPTRAGRRAGTASPRATAS</sequence>
<protein>
    <submittedName>
        <fullName evidence="2">Uncharacterized protein</fullName>
    </submittedName>
</protein>
<proteinExistence type="predicted"/>
<organism evidence="2">
    <name type="scientific">uncultured Thermoleophilia bacterium</name>
    <dbReference type="NCBI Taxonomy" id="1497501"/>
    <lineage>
        <taxon>Bacteria</taxon>
        <taxon>Bacillati</taxon>
        <taxon>Actinomycetota</taxon>
        <taxon>Thermoleophilia</taxon>
        <taxon>environmental samples</taxon>
    </lineage>
</organism>
<feature type="non-terminal residue" evidence="2">
    <location>
        <position position="1"/>
    </location>
</feature>
<reference evidence="2" key="1">
    <citation type="submission" date="2020-02" db="EMBL/GenBank/DDBJ databases">
        <authorList>
            <person name="Meier V. D."/>
        </authorList>
    </citation>
    <scope>NUCLEOTIDE SEQUENCE</scope>
    <source>
        <strain evidence="2">AVDCRST_MAG79</strain>
    </source>
</reference>
<evidence type="ECO:0000313" key="2">
    <source>
        <dbReference type="EMBL" id="CAA9547905.1"/>
    </source>
</evidence>
<dbReference type="EMBL" id="CADCWC010000371">
    <property type="protein sequence ID" value="CAA9547905.1"/>
    <property type="molecule type" value="Genomic_DNA"/>
</dbReference>
<feature type="region of interest" description="Disordered" evidence="1">
    <location>
        <begin position="1"/>
        <end position="71"/>
    </location>
</feature>
<feature type="compositionally biased region" description="Basic residues" evidence="1">
    <location>
        <begin position="26"/>
        <end position="39"/>
    </location>
</feature>